<evidence type="ECO:0000313" key="7">
    <source>
        <dbReference type="EMBL" id="GMU05943.1"/>
    </source>
</evidence>
<keyword evidence="4 5" id="KW-0472">Membrane</keyword>
<keyword evidence="3 5" id="KW-1133">Transmembrane helix</keyword>
<comment type="subcellular location">
    <subcellularLocation>
        <location evidence="1">Membrane</location>
        <topology evidence="1">Multi-pass membrane protein</topology>
    </subcellularLocation>
</comment>
<gene>
    <name evidence="7" type="ORF">ASNO1_21960</name>
</gene>
<evidence type="ECO:0000256" key="3">
    <source>
        <dbReference type="ARBA" id="ARBA00022989"/>
    </source>
</evidence>
<evidence type="ECO:0000256" key="4">
    <source>
        <dbReference type="ARBA" id="ARBA00023136"/>
    </source>
</evidence>
<evidence type="ECO:0000313" key="8">
    <source>
        <dbReference type="Proteomes" id="UP001342631"/>
    </source>
</evidence>
<proteinExistence type="predicted"/>
<feature type="transmembrane region" description="Helical" evidence="5">
    <location>
        <begin position="113"/>
        <end position="138"/>
    </location>
</feature>
<dbReference type="Pfam" id="PF06271">
    <property type="entry name" value="RDD"/>
    <property type="match status" value="1"/>
</dbReference>
<feature type="domain" description="RDD" evidence="6">
    <location>
        <begin position="50"/>
        <end position="160"/>
    </location>
</feature>
<keyword evidence="8" id="KW-1185">Reference proteome</keyword>
<organism evidence="7 8">
    <name type="scientific">Corallococcus caeni</name>
    <dbReference type="NCBI Taxonomy" id="3082388"/>
    <lineage>
        <taxon>Bacteria</taxon>
        <taxon>Pseudomonadati</taxon>
        <taxon>Myxococcota</taxon>
        <taxon>Myxococcia</taxon>
        <taxon>Myxococcales</taxon>
        <taxon>Cystobacterineae</taxon>
        <taxon>Myxococcaceae</taxon>
        <taxon>Corallococcus</taxon>
    </lineage>
</organism>
<name>A0ABQ6QPJ2_9BACT</name>
<accession>A0ABQ6QPJ2</accession>
<evidence type="ECO:0000256" key="1">
    <source>
        <dbReference type="ARBA" id="ARBA00004141"/>
    </source>
</evidence>
<dbReference type="InterPro" id="IPR010432">
    <property type="entry name" value="RDD"/>
</dbReference>
<evidence type="ECO:0000259" key="6">
    <source>
        <dbReference type="Pfam" id="PF06271"/>
    </source>
</evidence>
<evidence type="ECO:0000256" key="5">
    <source>
        <dbReference type="SAM" id="Phobius"/>
    </source>
</evidence>
<dbReference type="EMBL" id="BTTX01000002">
    <property type="protein sequence ID" value="GMU05943.1"/>
    <property type="molecule type" value="Genomic_DNA"/>
</dbReference>
<feature type="transmembrane region" description="Helical" evidence="5">
    <location>
        <begin position="50"/>
        <end position="74"/>
    </location>
</feature>
<reference evidence="7 8" key="1">
    <citation type="journal article" date="2024" name="Arch. Microbiol.">
        <title>Corallococcus caeni sp. nov., a novel myxobacterium isolated from activated sludge.</title>
        <authorList>
            <person name="Tomita S."/>
            <person name="Nakai R."/>
            <person name="Kuroda K."/>
            <person name="Kurashita H."/>
            <person name="Hatamoto M."/>
            <person name="Yamaguchi T."/>
            <person name="Narihiro T."/>
        </authorList>
    </citation>
    <scope>NUCLEOTIDE SEQUENCE [LARGE SCALE GENOMIC DNA]</scope>
    <source>
        <strain evidence="7 8">NO1</strain>
    </source>
</reference>
<keyword evidence="2 5" id="KW-0812">Transmembrane</keyword>
<sequence>MSAAPERSLMATERGAPRVLRLVQEDAEPDSPYPKASLLLRLGARVVDCAVAWGLYVVCGAAGAVVALLFLLLADGMLQGQSVGKRIFGVKVMHLPTRSAARHRDSTLRNAPLALVVLLGMMPAPQGVVAALAGFVVIGGVEAWRVLSDPLGLRLGDTWAQTQVVDGKVVAGATVAARTPVGATRAPGRLMSAAKVRRGKAFRKGRRGKPCASR</sequence>
<protein>
    <recommendedName>
        <fullName evidence="6">RDD domain-containing protein</fullName>
    </recommendedName>
</protein>
<dbReference type="Proteomes" id="UP001342631">
    <property type="component" value="Unassembled WGS sequence"/>
</dbReference>
<evidence type="ECO:0000256" key="2">
    <source>
        <dbReference type="ARBA" id="ARBA00022692"/>
    </source>
</evidence>
<comment type="caution">
    <text evidence="7">The sequence shown here is derived from an EMBL/GenBank/DDBJ whole genome shotgun (WGS) entry which is preliminary data.</text>
</comment>